<evidence type="ECO:0000313" key="9">
    <source>
        <dbReference type="EMBL" id="KAL2467337.1"/>
    </source>
</evidence>
<dbReference type="NCBIfam" id="TIGR01568">
    <property type="entry name" value="A_thal_3678"/>
    <property type="match status" value="1"/>
</dbReference>
<dbReference type="Proteomes" id="UP001604336">
    <property type="component" value="Unassembled WGS sequence"/>
</dbReference>
<keyword evidence="10" id="KW-1185">Reference proteome</keyword>
<feature type="compositionally biased region" description="Basic and acidic residues" evidence="7">
    <location>
        <begin position="275"/>
        <end position="286"/>
    </location>
</feature>
<dbReference type="PANTHER" id="PTHR33057">
    <property type="entry name" value="TRANSCRIPTION REPRESSOR OFP7-RELATED"/>
    <property type="match status" value="1"/>
</dbReference>
<evidence type="ECO:0000259" key="8">
    <source>
        <dbReference type="PROSITE" id="PS51754"/>
    </source>
</evidence>
<dbReference type="AlphaFoldDB" id="A0ABD1PTT0"/>
<evidence type="ECO:0000256" key="7">
    <source>
        <dbReference type="SAM" id="MobiDB-lite"/>
    </source>
</evidence>
<evidence type="ECO:0000256" key="4">
    <source>
        <dbReference type="ARBA" id="ARBA00023163"/>
    </source>
</evidence>
<evidence type="ECO:0000313" key="10">
    <source>
        <dbReference type="Proteomes" id="UP001604336"/>
    </source>
</evidence>
<gene>
    <name evidence="9" type="ORF">Adt_43188</name>
</gene>
<dbReference type="GO" id="GO:0005634">
    <property type="term" value="C:nucleus"/>
    <property type="evidence" value="ECO:0007669"/>
    <property type="project" value="UniProtKB-SubCell"/>
</dbReference>
<keyword evidence="4 6" id="KW-0804">Transcription</keyword>
<reference evidence="10" key="1">
    <citation type="submission" date="2024-07" db="EMBL/GenBank/DDBJ databases">
        <title>Two chromosome-level genome assemblies of Korean endemic species Abeliophyllum distichum and Forsythia ovata (Oleaceae).</title>
        <authorList>
            <person name="Jang H."/>
        </authorList>
    </citation>
    <scope>NUCLEOTIDE SEQUENCE [LARGE SCALE GENOMIC DNA]</scope>
</reference>
<evidence type="ECO:0000256" key="5">
    <source>
        <dbReference type="ARBA" id="ARBA00023242"/>
    </source>
</evidence>
<comment type="subcellular location">
    <subcellularLocation>
        <location evidence="1 6">Nucleus</location>
    </subcellularLocation>
</comment>
<keyword evidence="2 6" id="KW-0678">Repressor</keyword>
<accession>A0ABD1PTT0</accession>
<dbReference type="EMBL" id="JBFOLK010000013">
    <property type="protein sequence ID" value="KAL2467337.1"/>
    <property type="molecule type" value="Genomic_DNA"/>
</dbReference>
<name>A0ABD1PTT0_9LAMI</name>
<feature type="domain" description="OVATE" evidence="8">
    <location>
        <begin position="350"/>
        <end position="409"/>
    </location>
</feature>
<proteinExistence type="predicted"/>
<feature type="region of interest" description="Disordered" evidence="7">
    <location>
        <begin position="275"/>
        <end position="308"/>
    </location>
</feature>
<evidence type="ECO:0000256" key="1">
    <source>
        <dbReference type="ARBA" id="ARBA00004123"/>
    </source>
</evidence>
<evidence type="ECO:0000256" key="6">
    <source>
        <dbReference type="RuleBase" id="RU367028"/>
    </source>
</evidence>
<evidence type="ECO:0000256" key="3">
    <source>
        <dbReference type="ARBA" id="ARBA00023015"/>
    </source>
</evidence>
<dbReference type="GO" id="GO:0045892">
    <property type="term" value="P:negative regulation of DNA-templated transcription"/>
    <property type="evidence" value="ECO:0007669"/>
    <property type="project" value="UniProtKB-UniRule"/>
</dbReference>
<dbReference type="PROSITE" id="PS51754">
    <property type="entry name" value="OVATE"/>
    <property type="match status" value="1"/>
</dbReference>
<comment type="function">
    <text evidence="6">Transcriptional repressor that regulates multiple aspects of plant growth and development.</text>
</comment>
<organism evidence="9 10">
    <name type="scientific">Abeliophyllum distichum</name>
    <dbReference type="NCBI Taxonomy" id="126358"/>
    <lineage>
        <taxon>Eukaryota</taxon>
        <taxon>Viridiplantae</taxon>
        <taxon>Streptophyta</taxon>
        <taxon>Embryophyta</taxon>
        <taxon>Tracheophyta</taxon>
        <taxon>Spermatophyta</taxon>
        <taxon>Magnoliopsida</taxon>
        <taxon>eudicotyledons</taxon>
        <taxon>Gunneridae</taxon>
        <taxon>Pentapetalae</taxon>
        <taxon>asterids</taxon>
        <taxon>lamiids</taxon>
        <taxon>Lamiales</taxon>
        <taxon>Oleaceae</taxon>
        <taxon>Forsythieae</taxon>
        <taxon>Abeliophyllum</taxon>
    </lineage>
</organism>
<protein>
    <recommendedName>
        <fullName evidence="6">Transcription repressor</fullName>
    </recommendedName>
    <alternativeName>
        <fullName evidence="6">Ovate family protein</fullName>
    </alternativeName>
</protein>
<dbReference type="InterPro" id="IPR038933">
    <property type="entry name" value="Ovate"/>
</dbReference>
<keyword evidence="5 6" id="KW-0539">Nucleus</keyword>
<keyword evidence="3 6" id="KW-0805">Transcription regulation</keyword>
<dbReference type="Pfam" id="PF04844">
    <property type="entry name" value="Ovate"/>
    <property type="match status" value="1"/>
</dbReference>
<dbReference type="PANTHER" id="PTHR33057:SF82">
    <property type="entry name" value="TRANSCRIPTION REPRESSOR OFP5"/>
    <property type="match status" value="1"/>
</dbReference>
<dbReference type="InterPro" id="IPR006458">
    <property type="entry name" value="Ovate_C"/>
</dbReference>
<evidence type="ECO:0000256" key="2">
    <source>
        <dbReference type="ARBA" id="ARBA00022491"/>
    </source>
</evidence>
<sequence>MKWGRQKFASSSFHQSLLTRVFPISWLSKLKQKANSAKMKQKGGMDFLSQNSSLDSTWREGRFYCADNGEYWRLSFGEDRIEARRSACYLNSFWSDSDDELQLDRVLGSSFDSLDWKEMEMRRREGNQKFNDMVLEINKMKEKECKKEIMQENDAFRSKRVIGEGKSMNDENSRKFNHKVMEEKREDLERVSNNDEDKDIFETEPENIIQAKNRNFQKATASNTRKQGVLSIPDSGLRTIEKDCAFEALILEANHATAGKISTSDWRKLKDENNTEETTAKCESQRESAYMGREPHSRKTKQNRRVDKLSPRTECKLRAFEDYKETRMKIKRETKDKPVEGSTVFDSFAVEKSSYDPHKDFRDSIVEMITEKDIRQPDELEELLTCYLTFNCNEYHDLIIKVFRQVWLELKP</sequence>
<comment type="caution">
    <text evidence="9">The sequence shown here is derived from an EMBL/GenBank/DDBJ whole genome shotgun (WGS) entry which is preliminary data.</text>
</comment>